<proteinExistence type="predicted"/>
<dbReference type="Proteomes" id="UP000823633">
    <property type="component" value="Unassembled WGS sequence"/>
</dbReference>
<gene>
    <name evidence="1" type="ORF">IAC42_00060</name>
</gene>
<dbReference type="PANTHER" id="PTHR35866">
    <property type="entry name" value="PUTATIVE-RELATED"/>
    <property type="match status" value="1"/>
</dbReference>
<dbReference type="PANTHER" id="PTHR35866:SF1">
    <property type="entry name" value="YKGJ FAMILY CYSTEINE CLUSTER PROTEIN"/>
    <property type="match status" value="1"/>
</dbReference>
<protein>
    <submittedName>
        <fullName evidence="1">YkgJ family cysteine cluster protein</fullName>
    </submittedName>
</protein>
<reference evidence="1" key="2">
    <citation type="journal article" date="2021" name="PeerJ">
        <title>Extensive microbial diversity within the chicken gut microbiome revealed by metagenomics and culture.</title>
        <authorList>
            <person name="Gilroy R."/>
            <person name="Ravi A."/>
            <person name="Getino M."/>
            <person name="Pursley I."/>
            <person name="Horton D.L."/>
            <person name="Alikhan N.F."/>
            <person name="Baker D."/>
            <person name="Gharbi K."/>
            <person name="Hall N."/>
            <person name="Watson M."/>
            <person name="Adriaenssens E.M."/>
            <person name="Foster-Nyarko E."/>
            <person name="Jarju S."/>
            <person name="Secka A."/>
            <person name="Antonio M."/>
            <person name="Oren A."/>
            <person name="Chaudhuri R.R."/>
            <person name="La Ragione R."/>
            <person name="Hildebrand F."/>
            <person name="Pallen M.J."/>
        </authorList>
    </citation>
    <scope>NUCLEOTIDE SEQUENCE</scope>
    <source>
        <strain evidence="1">11167</strain>
    </source>
</reference>
<dbReference type="AlphaFoldDB" id="A0A9D9E6B7"/>
<accession>A0A9D9E6B7</accession>
<sequence length="145" mass="16565">MAWYSKGVRFECQRCGHCCGGEPGNVFISPDDVQRIASHLCISSGDFLSQYCREVDMGSYYQTSLKEREDYSCIFLTDKGCAIYEVRPLQCRTYPFWPYIFSDRALLETEKAQCPGIGKGEVHDETEIRTCLSAMTKEKVVTRVK</sequence>
<dbReference type="EMBL" id="JADIMU010000001">
    <property type="protein sequence ID" value="MBO8442144.1"/>
    <property type="molecule type" value="Genomic_DNA"/>
</dbReference>
<name>A0A9D9E6B7_9SPIR</name>
<comment type="caution">
    <text evidence="1">The sequence shown here is derived from an EMBL/GenBank/DDBJ whole genome shotgun (WGS) entry which is preliminary data.</text>
</comment>
<reference evidence="1" key="1">
    <citation type="submission" date="2020-10" db="EMBL/GenBank/DDBJ databases">
        <authorList>
            <person name="Gilroy R."/>
        </authorList>
    </citation>
    <scope>NUCLEOTIDE SEQUENCE</scope>
    <source>
        <strain evidence="1">11167</strain>
    </source>
</reference>
<organism evidence="1 2">
    <name type="scientific">Candidatus Aphodenecus pullistercoris</name>
    <dbReference type="NCBI Taxonomy" id="2840669"/>
    <lineage>
        <taxon>Bacteria</taxon>
        <taxon>Pseudomonadati</taxon>
        <taxon>Spirochaetota</taxon>
        <taxon>Spirochaetia</taxon>
        <taxon>Spirochaetales</taxon>
        <taxon>Candidatus Aphodenecus</taxon>
    </lineage>
</organism>
<dbReference type="Pfam" id="PF03692">
    <property type="entry name" value="CxxCxxCC"/>
    <property type="match status" value="1"/>
</dbReference>
<evidence type="ECO:0000313" key="1">
    <source>
        <dbReference type="EMBL" id="MBO8442144.1"/>
    </source>
</evidence>
<evidence type="ECO:0000313" key="2">
    <source>
        <dbReference type="Proteomes" id="UP000823633"/>
    </source>
</evidence>
<dbReference type="InterPro" id="IPR005358">
    <property type="entry name" value="Puta_zinc/iron-chelating_dom"/>
</dbReference>